<gene>
    <name evidence="1" type="ORF">KC01_LOCUS30548</name>
</gene>
<dbReference type="Proteomes" id="UP001497482">
    <property type="component" value="Chromosome 4"/>
</dbReference>
<reference evidence="1 2" key="1">
    <citation type="submission" date="2024-04" db="EMBL/GenBank/DDBJ databases">
        <authorList>
            <person name="Waldvogel A.-M."/>
            <person name="Schoenle A."/>
        </authorList>
    </citation>
    <scope>NUCLEOTIDE SEQUENCE [LARGE SCALE GENOMIC DNA]</scope>
</reference>
<organism evidence="1 2">
    <name type="scientific">Knipowitschia caucasica</name>
    <name type="common">Caucasian dwarf goby</name>
    <name type="synonym">Pomatoschistus caucasicus</name>
    <dbReference type="NCBI Taxonomy" id="637954"/>
    <lineage>
        <taxon>Eukaryota</taxon>
        <taxon>Metazoa</taxon>
        <taxon>Chordata</taxon>
        <taxon>Craniata</taxon>
        <taxon>Vertebrata</taxon>
        <taxon>Euteleostomi</taxon>
        <taxon>Actinopterygii</taxon>
        <taxon>Neopterygii</taxon>
        <taxon>Teleostei</taxon>
        <taxon>Neoteleostei</taxon>
        <taxon>Acanthomorphata</taxon>
        <taxon>Gobiaria</taxon>
        <taxon>Gobiiformes</taxon>
        <taxon>Gobioidei</taxon>
        <taxon>Gobiidae</taxon>
        <taxon>Gobiinae</taxon>
        <taxon>Knipowitschia</taxon>
    </lineage>
</organism>
<dbReference type="AlphaFoldDB" id="A0AAV2LRE5"/>
<keyword evidence="2" id="KW-1185">Reference proteome</keyword>
<sequence>MKAKHFTNKLSYTSNGWQSGPVFRLLPRPMANTANGLRRCPPTPHPPLHLAAQYALSSGQRDGGLADPRLRCGWGLLL</sequence>
<name>A0AAV2LRE5_KNICA</name>
<accession>A0AAV2LRE5</accession>
<proteinExistence type="predicted"/>
<evidence type="ECO:0000313" key="1">
    <source>
        <dbReference type="EMBL" id="CAL1602805.1"/>
    </source>
</evidence>
<protein>
    <submittedName>
        <fullName evidence="1">Uncharacterized protein</fullName>
    </submittedName>
</protein>
<evidence type="ECO:0000313" key="2">
    <source>
        <dbReference type="Proteomes" id="UP001497482"/>
    </source>
</evidence>
<dbReference type="EMBL" id="OZ035826">
    <property type="protein sequence ID" value="CAL1602805.1"/>
    <property type="molecule type" value="Genomic_DNA"/>
</dbReference>